<dbReference type="RefSeq" id="WP_369896569.1">
    <property type="nucleotide sequence ID" value="NZ_JBGFFX010000016.1"/>
</dbReference>
<comment type="caution">
    <text evidence="2">The sequence shown here is derived from an EMBL/GenBank/DDBJ whole genome shotgun (WGS) entry which is preliminary data.</text>
</comment>
<dbReference type="InterPro" id="IPR007844">
    <property type="entry name" value="AsmA"/>
</dbReference>
<gene>
    <name evidence="2" type="ORF">AB6T85_20815</name>
</gene>
<organism evidence="2 3">
    <name type="scientific">Erwinia aeris</name>
    <dbReference type="NCBI Taxonomy" id="3239803"/>
    <lineage>
        <taxon>Bacteria</taxon>
        <taxon>Pseudomonadati</taxon>
        <taxon>Pseudomonadota</taxon>
        <taxon>Gammaproteobacteria</taxon>
        <taxon>Enterobacterales</taxon>
        <taxon>Erwiniaceae</taxon>
        <taxon>Erwinia</taxon>
    </lineage>
</organism>
<name>A0ABV4ED34_9GAMM</name>
<proteinExistence type="predicted"/>
<dbReference type="Pfam" id="PF05170">
    <property type="entry name" value="AsmA"/>
    <property type="match status" value="1"/>
</dbReference>
<accession>A0ABV4ED34</accession>
<evidence type="ECO:0000313" key="3">
    <source>
        <dbReference type="Proteomes" id="UP001565243"/>
    </source>
</evidence>
<evidence type="ECO:0000259" key="1">
    <source>
        <dbReference type="Pfam" id="PF05170"/>
    </source>
</evidence>
<dbReference type="Proteomes" id="UP001565243">
    <property type="component" value="Unassembled WGS sequence"/>
</dbReference>
<feature type="domain" description="AsmA" evidence="1">
    <location>
        <begin position="1"/>
        <end position="539"/>
    </location>
</feature>
<keyword evidence="3" id="KW-1185">Reference proteome</keyword>
<protein>
    <submittedName>
        <fullName evidence="2">AsmA family protein</fullName>
    </submittedName>
</protein>
<sequence length="559" mass="60974">MKFVGKILLSLLVILLALVIVLYLLLQTRWGASWLSRTVSQHSSYQLAVGKLEHNFSAPSHLILHDVSFGHKTRPATLVAKSVDLGLSAGQFSRPLHFASVLLNQGTLRITSKTSQLPLSAARLQLSEMAVSSHHDMLPLDAQHVNGGVMPWQPEATSFIGNNASFQFSAGSLTFKDIPARNVLIEGRIRSKQLELSNMGADVARGSVTASAQRDEQGSWQVSTLRLNNLRLQSSKTLAEFLQPLLMLPAVHFERVDVTDARLEGQNWAVTDLNLALKNITLRDGDWESEDGSLSMNASSFVNGALLLNDPIVNMTFSPQGAALTQFSSRWVNGLIRASGNWTRSDKKLTLDDVVIAGLEYTLPPAWRAFWLSRLPAWLHAVEVTKLNVSHNLIIDIDPDFPFQLTSLDGNGSNLLLARDREWGIWGGNLSFNAAEATFNRVDLRHPSLALTADSNAINVTEMSAFPRSGLLEGLATVSQQPQRAFSLSLHGRETPLNLLQDWGWPAVPLTENGELTLKMQGSLAKDAPLKPSVNGSLSAVAGDKSVQQTVQAGNLGSR</sequence>
<evidence type="ECO:0000313" key="2">
    <source>
        <dbReference type="EMBL" id="MEY8772854.1"/>
    </source>
</evidence>
<dbReference type="EMBL" id="JBGFFX010000016">
    <property type="protein sequence ID" value="MEY8772854.1"/>
    <property type="molecule type" value="Genomic_DNA"/>
</dbReference>
<reference evidence="2 3" key="1">
    <citation type="submission" date="2024-07" db="EMBL/GenBank/DDBJ databases">
        <authorList>
            <person name="Hebao G."/>
        </authorList>
    </citation>
    <scope>NUCLEOTIDE SEQUENCE [LARGE SCALE GENOMIC DNA]</scope>
    <source>
        <strain evidence="2 3">ACCC 02193</strain>
    </source>
</reference>